<dbReference type="RefSeq" id="WP_043401918.1">
    <property type="nucleotide sequence ID" value="NZ_JPMI01000202.1"/>
</dbReference>
<dbReference type="SMART" id="SM00327">
    <property type="entry name" value="VWA"/>
    <property type="match status" value="1"/>
</dbReference>
<feature type="domain" description="VWFA" evidence="1">
    <location>
        <begin position="76"/>
        <end position="252"/>
    </location>
</feature>
<comment type="caution">
    <text evidence="2">The sequence shown here is derived from an EMBL/GenBank/DDBJ whole genome shotgun (WGS) entry which is preliminary data.</text>
</comment>
<dbReference type="PANTHER" id="PTHR33608:SF6">
    <property type="entry name" value="BLL2464 PROTEIN"/>
    <property type="match status" value="1"/>
</dbReference>
<name>A0A084SQ11_9BACT</name>
<dbReference type="PANTHER" id="PTHR33608">
    <property type="entry name" value="BLL2464 PROTEIN"/>
    <property type="match status" value="1"/>
</dbReference>
<dbReference type="InterPro" id="IPR002881">
    <property type="entry name" value="DUF58"/>
</dbReference>
<dbReference type="SUPFAM" id="SSF53300">
    <property type="entry name" value="vWA-like"/>
    <property type="match status" value="1"/>
</dbReference>
<gene>
    <name evidence="2" type="ORF">Q664_27705</name>
</gene>
<organism evidence="2 3">
    <name type="scientific">Archangium violaceum Cb vi76</name>
    <dbReference type="NCBI Taxonomy" id="1406225"/>
    <lineage>
        <taxon>Bacteria</taxon>
        <taxon>Pseudomonadati</taxon>
        <taxon>Myxococcota</taxon>
        <taxon>Myxococcia</taxon>
        <taxon>Myxococcales</taxon>
        <taxon>Cystobacterineae</taxon>
        <taxon>Archangiaceae</taxon>
        <taxon>Archangium</taxon>
    </lineage>
</organism>
<dbReference type="InterPro" id="IPR036465">
    <property type="entry name" value="vWFA_dom_sf"/>
</dbReference>
<dbReference type="InterPro" id="IPR002035">
    <property type="entry name" value="VWF_A"/>
</dbReference>
<dbReference type="EMBL" id="JPMI01000202">
    <property type="protein sequence ID" value="KFA90546.1"/>
    <property type="molecule type" value="Genomic_DNA"/>
</dbReference>
<dbReference type="AlphaFoldDB" id="A0A084SQ11"/>
<protein>
    <recommendedName>
        <fullName evidence="1">VWFA domain-containing protein</fullName>
    </recommendedName>
</protein>
<evidence type="ECO:0000259" key="1">
    <source>
        <dbReference type="SMART" id="SM00327"/>
    </source>
</evidence>
<proteinExistence type="predicted"/>
<dbReference type="Gene3D" id="3.40.50.410">
    <property type="entry name" value="von Willebrand factor, type A domain"/>
    <property type="match status" value="1"/>
</dbReference>
<dbReference type="Pfam" id="PF01882">
    <property type="entry name" value="DUF58"/>
    <property type="match status" value="1"/>
</dbReference>
<dbReference type="Proteomes" id="UP000028547">
    <property type="component" value="Unassembled WGS sequence"/>
</dbReference>
<evidence type="ECO:0000313" key="3">
    <source>
        <dbReference type="Proteomes" id="UP000028547"/>
    </source>
</evidence>
<accession>A0A084SQ11</accession>
<evidence type="ECO:0000313" key="2">
    <source>
        <dbReference type="EMBL" id="KFA90546.1"/>
    </source>
</evidence>
<sequence length="293" mass="33445">MLAKDIIRRIRKLEIRTRKVVSDMLAGQYHSVFKGRGMAFSEVRQYQPGDEIRIIDWNVTARMNEAYVKVFTEERELTVMLLVDVSASKEFGSRERSKSEVAAEVAAQIAFSAIANNDRVGLILFSDQVEKVVPPRKGRTHVMRLVSDILTFKPKGKGTDLAAGLTYLSRLARRKTVTFLISDFLADGYEPPLRLVGRKHDLVPVVIVDPLEQEFPRLGLVEMEDPETGERFVVDTSDPLVRGRFARAMQARREERLRLFKKLELDHVELSTGDDHAMALVRFFRARSRRMAA</sequence>
<reference evidence="2 3" key="1">
    <citation type="submission" date="2014-07" db="EMBL/GenBank/DDBJ databases">
        <title>Draft Genome Sequence of Gephyronic Acid Producer, Cystobacter violaceus Strain Cb vi76.</title>
        <authorList>
            <person name="Stevens D.C."/>
            <person name="Young J."/>
            <person name="Carmichael R."/>
            <person name="Tan J."/>
            <person name="Taylor R.E."/>
        </authorList>
    </citation>
    <scope>NUCLEOTIDE SEQUENCE [LARGE SCALE GENOMIC DNA]</scope>
    <source>
        <strain evidence="2 3">Cb vi76</strain>
    </source>
</reference>